<dbReference type="Pfam" id="PF17996">
    <property type="entry name" value="CE2_N"/>
    <property type="match status" value="1"/>
</dbReference>
<dbReference type="InterPro" id="IPR036514">
    <property type="entry name" value="SGNH_hydro_sf"/>
</dbReference>
<evidence type="ECO:0000313" key="4">
    <source>
        <dbReference type="EMBL" id="KAF1834531.1"/>
    </source>
</evidence>
<dbReference type="Pfam" id="PF13472">
    <property type="entry name" value="Lipase_GDSL_2"/>
    <property type="match status" value="1"/>
</dbReference>
<dbReference type="EMBL" id="ML975300">
    <property type="protein sequence ID" value="KAF1834531.1"/>
    <property type="molecule type" value="Genomic_DNA"/>
</dbReference>
<dbReference type="CDD" id="cd01831">
    <property type="entry name" value="Endoglucanase_E_like"/>
    <property type="match status" value="1"/>
</dbReference>
<evidence type="ECO:0000259" key="3">
    <source>
        <dbReference type="Pfam" id="PF17996"/>
    </source>
</evidence>
<dbReference type="Proteomes" id="UP000800040">
    <property type="component" value="Unassembled WGS sequence"/>
</dbReference>
<dbReference type="Gene3D" id="2.60.120.260">
    <property type="entry name" value="Galactose-binding domain-like"/>
    <property type="match status" value="1"/>
</dbReference>
<feature type="domain" description="Carbohydrate esterase 2 N-terminal" evidence="3">
    <location>
        <begin position="23"/>
        <end position="115"/>
    </location>
</feature>
<keyword evidence="5" id="KW-1185">Reference proteome</keyword>
<evidence type="ECO:0000313" key="5">
    <source>
        <dbReference type="Proteomes" id="UP000800040"/>
    </source>
</evidence>
<dbReference type="AlphaFoldDB" id="A0A6A5KEW6"/>
<dbReference type="PANTHER" id="PTHR37834">
    <property type="entry name" value="GDSL-LIKE LIPASE/ACYLHYDROLASE DOMAIN PROTEIN (AFU_ORTHOLOGUE AFUA_2G00620)"/>
    <property type="match status" value="1"/>
</dbReference>
<sequence>MMLYSPLFLLLASLDHVAAIRFLGRVNPATRQLTWPGTGVSFTFTGSSANIDVESVSGDNSADLIIDGKTTVIPSIDATSISTPSDLRHGKHTVELRRRSETAYGTMVLGNITTDGVFGRDKYSSRKIEFIGDSITVGYGLDGEHPCVNSAALEDAPSTYAALAAKAVGADYDMVAWSGIGLTRNYLSVGTIDTSDIMPERWTRYGALDPLNSYPFNKKAKPDVVVINLGTNDFAYQEGIRGPIDPSKFTAAMVDFVKTVKSRYPKAVFFLMDSPMLSDTYPTAEDAQKTTQTRALEAAIAQLKTNTNIQLVHWPTQGADVGCDFHPNAATHAAEADVLAAALAKEMGW</sequence>
<protein>
    <submittedName>
        <fullName evidence="4">Endoglucanase E</fullName>
    </submittedName>
</protein>
<name>A0A6A5KEW6_9PLEO</name>
<keyword evidence="1" id="KW-0732">Signal</keyword>
<accession>A0A6A5KEW6</accession>
<feature type="signal peptide" evidence="1">
    <location>
        <begin position="1"/>
        <end position="19"/>
    </location>
</feature>
<dbReference type="SUPFAM" id="SSF52266">
    <property type="entry name" value="SGNH hydrolase"/>
    <property type="match status" value="1"/>
</dbReference>
<dbReference type="GO" id="GO:0052689">
    <property type="term" value="F:carboxylic ester hydrolase activity"/>
    <property type="evidence" value="ECO:0007669"/>
    <property type="project" value="InterPro"/>
</dbReference>
<feature type="domain" description="SGNH hydrolase-type esterase" evidence="2">
    <location>
        <begin position="130"/>
        <end position="334"/>
    </location>
</feature>
<dbReference type="Gene3D" id="3.40.50.1110">
    <property type="entry name" value="SGNH hydrolase"/>
    <property type="match status" value="1"/>
</dbReference>
<organism evidence="4 5">
    <name type="scientific">Decorospora gaudefroyi</name>
    <dbReference type="NCBI Taxonomy" id="184978"/>
    <lineage>
        <taxon>Eukaryota</taxon>
        <taxon>Fungi</taxon>
        <taxon>Dikarya</taxon>
        <taxon>Ascomycota</taxon>
        <taxon>Pezizomycotina</taxon>
        <taxon>Dothideomycetes</taxon>
        <taxon>Pleosporomycetidae</taxon>
        <taxon>Pleosporales</taxon>
        <taxon>Pleosporineae</taxon>
        <taxon>Pleosporaceae</taxon>
        <taxon>Decorospora</taxon>
    </lineage>
</organism>
<dbReference type="InterPro" id="IPR013830">
    <property type="entry name" value="SGNH_hydro"/>
</dbReference>
<dbReference type="InterPro" id="IPR040794">
    <property type="entry name" value="CE2_N"/>
</dbReference>
<dbReference type="InterPro" id="IPR037461">
    <property type="entry name" value="CtCE2-like_dom"/>
</dbReference>
<gene>
    <name evidence="4" type="ORF">BDW02DRAFT_568921</name>
</gene>
<reference evidence="4" key="1">
    <citation type="submission" date="2020-01" db="EMBL/GenBank/DDBJ databases">
        <authorList>
            <consortium name="DOE Joint Genome Institute"/>
            <person name="Haridas S."/>
            <person name="Albert R."/>
            <person name="Binder M."/>
            <person name="Bloem J."/>
            <person name="Labutti K."/>
            <person name="Salamov A."/>
            <person name="Andreopoulos B."/>
            <person name="Baker S.E."/>
            <person name="Barry K."/>
            <person name="Bills G."/>
            <person name="Bluhm B.H."/>
            <person name="Cannon C."/>
            <person name="Castanera R."/>
            <person name="Culley D.E."/>
            <person name="Daum C."/>
            <person name="Ezra D."/>
            <person name="Gonzalez J.B."/>
            <person name="Henrissat B."/>
            <person name="Kuo A."/>
            <person name="Liang C."/>
            <person name="Lipzen A."/>
            <person name="Lutzoni F."/>
            <person name="Magnuson J."/>
            <person name="Mondo S."/>
            <person name="Nolan M."/>
            <person name="Ohm R."/>
            <person name="Pangilinan J."/>
            <person name="Park H.-J."/>
            <person name="Ramirez L."/>
            <person name="Alfaro M."/>
            <person name="Sun H."/>
            <person name="Tritt A."/>
            <person name="Yoshinaga Y."/>
            <person name="Zwiers L.-H."/>
            <person name="Turgeon B.G."/>
            <person name="Goodwin S.B."/>
            <person name="Spatafora J.W."/>
            <person name="Crous P.W."/>
            <person name="Grigoriev I.V."/>
        </authorList>
    </citation>
    <scope>NUCLEOTIDE SEQUENCE</scope>
    <source>
        <strain evidence="4">P77</strain>
    </source>
</reference>
<evidence type="ECO:0000256" key="1">
    <source>
        <dbReference type="SAM" id="SignalP"/>
    </source>
</evidence>
<feature type="chain" id="PRO_5025575815" evidence="1">
    <location>
        <begin position="20"/>
        <end position="349"/>
    </location>
</feature>
<dbReference type="InterPro" id="IPR052762">
    <property type="entry name" value="PCW_deacetylase/CE"/>
</dbReference>
<dbReference type="OrthoDB" id="426133at2759"/>
<dbReference type="PANTHER" id="PTHR37834:SF2">
    <property type="entry name" value="ESTERASE, SGNH HYDROLASE-TYPE"/>
    <property type="match status" value="1"/>
</dbReference>
<evidence type="ECO:0000259" key="2">
    <source>
        <dbReference type="Pfam" id="PF13472"/>
    </source>
</evidence>
<proteinExistence type="predicted"/>